<accession>A0A433RPC6</accession>
<organism evidence="2 3">
    <name type="scientific">Candidatus Kurthia intestinigallinarum</name>
    <dbReference type="NCBI Taxonomy" id="1562256"/>
    <lineage>
        <taxon>Bacteria</taxon>
        <taxon>Bacillati</taxon>
        <taxon>Bacillota</taxon>
        <taxon>Bacilli</taxon>
        <taxon>Bacillales</taxon>
        <taxon>Caryophanaceae</taxon>
        <taxon>Kurthia</taxon>
    </lineage>
</organism>
<dbReference type="Pfam" id="PF13175">
    <property type="entry name" value="AAA_15"/>
    <property type="match status" value="1"/>
</dbReference>
<dbReference type="SUPFAM" id="SSF52540">
    <property type="entry name" value="P-loop containing nucleoside triphosphate hydrolases"/>
    <property type="match status" value="1"/>
</dbReference>
<keyword evidence="3" id="KW-1185">Reference proteome</keyword>
<dbReference type="InterPro" id="IPR051396">
    <property type="entry name" value="Bact_Antivir_Def_Nuclease"/>
</dbReference>
<evidence type="ECO:0000259" key="1">
    <source>
        <dbReference type="Pfam" id="PF13175"/>
    </source>
</evidence>
<dbReference type="RefSeq" id="WP_126992075.1">
    <property type="nucleotide sequence ID" value="NZ_JTFC01000074.1"/>
</dbReference>
<dbReference type="InterPro" id="IPR027417">
    <property type="entry name" value="P-loop_NTPase"/>
</dbReference>
<proteinExistence type="predicted"/>
<dbReference type="CDD" id="cd00267">
    <property type="entry name" value="ABC_ATPase"/>
    <property type="match status" value="1"/>
</dbReference>
<dbReference type="PANTHER" id="PTHR43581">
    <property type="entry name" value="ATP/GTP PHOSPHATASE"/>
    <property type="match status" value="1"/>
</dbReference>
<dbReference type="OrthoDB" id="2456553at2"/>
<reference evidence="2 3" key="1">
    <citation type="submission" date="2014-11" db="EMBL/GenBank/DDBJ databases">
        <title>Genome sequence and analysis of novel Kurthia sp.</title>
        <authorList>
            <person name="Lawson J.N."/>
            <person name="Gonzalez J.E."/>
            <person name="Rinauldi L."/>
            <person name="Xuan Z."/>
            <person name="Firman A."/>
            <person name="Shaddox L."/>
            <person name="Trudeau A."/>
            <person name="Shah S."/>
            <person name="Reiman D."/>
        </authorList>
    </citation>
    <scope>NUCLEOTIDE SEQUENCE [LARGE SCALE GENOMIC DNA]</scope>
    <source>
        <strain evidence="2 3">3B1D</strain>
    </source>
</reference>
<dbReference type="PANTHER" id="PTHR43581:SF2">
    <property type="entry name" value="EXCINUCLEASE ATPASE SUBUNIT"/>
    <property type="match status" value="1"/>
</dbReference>
<evidence type="ECO:0000313" key="2">
    <source>
        <dbReference type="EMBL" id="RUS51468.1"/>
    </source>
</evidence>
<sequence>MFKIILNIENIGIIANADIKIEGVTVIAGSNSSGKSTVGRVLYAIGTSLAESSYIKLFKQKLNIIDNELNRLKKISLDEESLAIAEEATALLDNMSYIISMLEEHPTSQKEFENQSINFSNKLKKIINSLEETVITQSLTTGNLEGEMEVDLDDILIRMSIKEIKKILDTDILKEDNLKFEMLQSVFNNEFNSQISNLTSNNLKSTISFTEVNNNSGKLVFIEDVLDREASTININREFVRPIFIDDPTVIDEISESIRIYLGGKKLSYNHKSYLIDLLKQTNSDENVFSKKKNDEMINAILKEVIDGNISINGRKSFYEIPYSDRNKKLSLSNLSTGMKSFSILSILKNSGAFNTVEYVILDEPEIHLHPEWQLKYAELIVLLSKYLNIKFLVTSHSPYFIEAIELFSMKHGIEGKVNYYKSKHTQNPNFYTIEDYTQRLSDIYDELAESMFDLQNLRDELELEEE</sequence>
<evidence type="ECO:0000313" key="3">
    <source>
        <dbReference type="Proteomes" id="UP000288623"/>
    </source>
</evidence>
<comment type="caution">
    <text evidence="2">The sequence shown here is derived from an EMBL/GenBank/DDBJ whole genome shotgun (WGS) entry which is preliminary data.</text>
</comment>
<dbReference type="InterPro" id="IPR041685">
    <property type="entry name" value="AAA_GajA/Old/RecF-like"/>
</dbReference>
<gene>
    <name evidence="2" type="ORF">QI30_18615</name>
</gene>
<name>A0A433RPC6_9BACL</name>
<protein>
    <recommendedName>
        <fullName evidence="1">Endonuclease GajA/Old nuclease/RecF-like AAA domain-containing protein</fullName>
    </recommendedName>
</protein>
<dbReference type="Proteomes" id="UP000288623">
    <property type="component" value="Unassembled WGS sequence"/>
</dbReference>
<dbReference type="AlphaFoldDB" id="A0A433RPC6"/>
<dbReference type="EMBL" id="JTFC01000074">
    <property type="protein sequence ID" value="RUS51468.1"/>
    <property type="molecule type" value="Genomic_DNA"/>
</dbReference>
<feature type="domain" description="Endonuclease GajA/Old nuclease/RecF-like AAA" evidence="1">
    <location>
        <begin position="6"/>
        <end position="402"/>
    </location>
</feature>
<dbReference type="Gene3D" id="3.40.50.300">
    <property type="entry name" value="P-loop containing nucleotide triphosphate hydrolases"/>
    <property type="match status" value="1"/>
</dbReference>